<protein>
    <submittedName>
        <fullName evidence="1">Uncharacterized protein</fullName>
    </submittedName>
</protein>
<proteinExistence type="predicted"/>
<dbReference type="EMBL" id="BARV01025286">
    <property type="protein sequence ID" value="GAI42775.1"/>
    <property type="molecule type" value="Genomic_DNA"/>
</dbReference>
<name>X1PUJ0_9ZZZZ</name>
<dbReference type="AlphaFoldDB" id="X1PUJ0"/>
<sequence length="45" mass="5391">MAKEHVPSELEETIFFMDIRTHGKDFDKFYERGKEEGIEFVRAKV</sequence>
<gene>
    <name evidence="1" type="ORF">S06H3_41102</name>
</gene>
<reference evidence="1" key="1">
    <citation type="journal article" date="2014" name="Front. Microbiol.">
        <title>High frequency of phylogenetically diverse reductive dehalogenase-homologous genes in deep subseafloor sedimentary metagenomes.</title>
        <authorList>
            <person name="Kawai M."/>
            <person name="Futagami T."/>
            <person name="Toyoda A."/>
            <person name="Takaki Y."/>
            <person name="Nishi S."/>
            <person name="Hori S."/>
            <person name="Arai W."/>
            <person name="Tsubouchi T."/>
            <person name="Morono Y."/>
            <person name="Uchiyama I."/>
            <person name="Ito T."/>
            <person name="Fujiyama A."/>
            <person name="Inagaki F."/>
            <person name="Takami H."/>
        </authorList>
    </citation>
    <scope>NUCLEOTIDE SEQUENCE</scope>
    <source>
        <strain evidence="1">Expedition CK06-06</strain>
    </source>
</reference>
<evidence type="ECO:0000313" key="1">
    <source>
        <dbReference type="EMBL" id="GAI42775.1"/>
    </source>
</evidence>
<comment type="caution">
    <text evidence="1">The sequence shown here is derived from an EMBL/GenBank/DDBJ whole genome shotgun (WGS) entry which is preliminary data.</text>
</comment>
<organism evidence="1">
    <name type="scientific">marine sediment metagenome</name>
    <dbReference type="NCBI Taxonomy" id="412755"/>
    <lineage>
        <taxon>unclassified sequences</taxon>
        <taxon>metagenomes</taxon>
        <taxon>ecological metagenomes</taxon>
    </lineage>
</organism>
<feature type="non-terminal residue" evidence="1">
    <location>
        <position position="45"/>
    </location>
</feature>
<accession>X1PUJ0</accession>